<name>A0ABQ4N9M3_9BACL</name>
<evidence type="ECO:0000313" key="3">
    <source>
        <dbReference type="Proteomes" id="UP000680304"/>
    </source>
</evidence>
<keyword evidence="1" id="KW-0732">Signal</keyword>
<comment type="caution">
    <text evidence="2">The sequence shown here is derived from an EMBL/GenBank/DDBJ whole genome shotgun (WGS) entry which is preliminary data.</text>
</comment>
<reference evidence="2 3" key="1">
    <citation type="submission" date="2021-04" db="EMBL/GenBank/DDBJ databases">
        <title>Draft genome sequence of Paenibacillus cisolokensis, LC2-13A.</title>
        <authorList>
            <person name="Uke A."/>
            <person name="Chhe C."/>
            <person name="Baramee S."/>
            <person name="Kosugi A."/>
        </authorList>
    </citation>
    <scope>NUCLEOTIDE SEQUENCE [LARGE SCALE GENOMIC DNA]</scope>
    <source>
        <strain evidence="2 3">LC2-13A</strain>
    </source>
</reference>
<keyword evidence="3" id="KW-1185">Reference proteome</keyword>
<dbReference type="Proteomes" id="UP000680304">
    <property type="component" value="Unassembled WGS sequence"/>
</dbReference>
<evidence type="ECO:0008006" key="4">
    <source>
        <dbReference type="Google" id="ProtNLM"/>
    </source>
</evidence>
<organism evidence="2 3">
    <name type="scientific">Paenibacillus cisolokensis</name>
    <dbReference type="NCBI Taxonomy" id="1658519"/>
    <lineage>
        <taxon>Bacteria</taxon>
        <taxon>Bacillati</taxon>
        <taxon>Bacillota</taxon>
        <taxon>Bacilli</taxon>
        <taxon>Bacillales</taxon>
        <taxon>Paenibacillaceae</taxon>
        <taxon>Paenibacillus</taxon>
    </lineage>
</organism>
<feature type="chain" id="PRO_5046145311" description="Sporulation protein" evidence="1">
    <location>
        <begin position="26"/>
        <end position="136"/>
    </location>
</feature>
<dbReference type="EMBL" id="BOVJ01000114">
    <property type="protein sequence ID" value="GIQ64950.1"/>
    <property type="molecule type" value="Genomic_DNA"/>
</dbReference>
<dbReference type="RefSeq" id="WP_062489459.1">
    <property type="nucleotide sequence ID" value="NZ_BOVJ01000114.1"/>
</dbReference>
<evidence type="ECO:0000256" key="1">
    <source>
        <dbReference type="SAM" id="SignalP"/>
    </source>
</evidence>
<protein>
    <recommendedName>
        <fullName evidence="4">Sporulation protein</fullName>
    </recommendedName>
</protein>
<feature type="signal peptide" evidence="1">
    <location>
        <begin position="1"/>
        <end position="25"/>
    </location>
</feature>
<sequence>MPFYTVARRRLLRRFIIVLSLPLLLAGCQNNDARTGPTAKSYGNDGHLGMVNSNPLLPGRQPHFDYRAQADFVKQKLQSLNGIESSRITFHGPHLYVTLKPSKDLDDEGVRELGSKAQAMLEYNMPTYRVHVKTAR</sequence>
<proteinExistence type="predicted"/>
<accession>A0ABQ4N9M3</accession>
<gene>
    <name evidence="2" type="ORF">PACILC2_35180</name>
</gene>
<evidence type="ECO:0000313" key="2">
    <source>
        <dbReference type="EMBL" id="GIQ64950.1"/>
    </source>
</evidence>